<evidence type="ECO:0000313" key="3">
    <source>
        <dbReference type="EMBL" id="MCZ8516716.1"/>
    </source>
</evidence>
<feature type="domain" description="Peptidase M15C" evidence="2">
    <location>
        <begin position="199"/>
        <end position="258"/>
    </location>
</feature>
<keyword evidence="4" id="KW-1185">Reference proteome</keyword>
<dbReference type="Gene3D" id="3.30.1380.10">
    <property type="match status" value="1"/>
</dbReference>
<feature type="domain" description="Peptidoglycan binding-like" evidence="1">
    <location>
        <begin position="72"/>
        <end position="121"/>
    </location>
</feature>
<dbReference type="EMBL" id="JAQAGZ010000026">
    <property type="protein sequence ID" value="MCZ8516716.1"/>
    <property type="molecule type" value="Genomic_DNA"/>
</dbReference>
<protein>
    <submittedName>
        <fullName evidence="3">Peptidoglycan-binding protein</fullName>
    </submittedName>
</protein>
<dbReference type="InterPro" id="IPR036366">
    <property type="entry name" value="PGBDSf"/>
</dbReference>
<dbReference type="Pfam" id="PF01471">
    <property type="entry name" value="PG_binding_1"/>
    <property type="match status" value="2"/>
</dbReference>
<reference evidence="3 4" key="1">
    <citation type="submission" date="2022-12" db="EMBL/GenBank/DDBJ databases">
        <title>Draft genome sequence of Paenibacillus sp. dW9.</title>
        <authorList>
            <person name="Choi E.-W."/>
            <person name="Kim D.-U."/>
        </authorList>
    </citation>
    <scope>NUCLEOTIDE SEQUENCE [LARGE SCALE GENOMIC DNA]</scope>
    <source>
        <strain evidence="4">dW9</strain>
    </source>
</reference>
<dbReference type="InterPro" id="IPR002477">
    <property type="entry name" value="Peptidoglycan-bd-like"/>
</dbReference>
<dbReference type="SUPFAM" id="SSF55166">
    <property type="entry name" value="Hedgehog/DD-peptidase"/>
    <property type="match status" value="1"/>
</dbReference>
<evidence type="ECO:0000259" key="2">
    <source>
        <dbReference type="Pfam" id="PF13539"/>
    </source>
</evidence>
<dbReference type="InterPro" id="IPR036365">
    <property type="entry name" value="PGBD-like_sf"/>
</dbReference>
<feature type="domain" description="Peptidoglycan binding-like" evidence="1">
    <location>
        <begin position="15"/>
        <end position="70"/>
    </location>
</feature>
<dbReference type="RefSeq" id="WP_269885250.1">
    <property type="nucleotide sequence ID" value="NZ_JAQAGZ010000026.1"/>
</dbReference>
<sequence length="275" mass="31366">MPVLPIIQLGSTGHYVKLLQMNLNGLALNFNGFVLNGVFDIKTSEATKNFQDRFEINPDGIVGPVTWKVLLEQVKVVQKLLNARGHHAGYLDGWFGAATTNAVHRFQTVNGLYSSGIVEPRSRRRLFDPYPRDNYEYRPSSSDLRSLHPHVAVLARRFLELTRAHNLDVRIYTAFRSWDEQDRLFAQGRWMPGYVVTNARGGDSYHNWGLAFDAAPYENGIQSNDPQKFVRMGHFGQQVGLQWGGTFRTLVDYPHFQYTFGLNTWDLLHGVRPSV</sequence>
<dbReference type="Proteomes" id="UP001527882">
    <property type="component" value="Unassembled WGS sequence"/>
</dbReference>
<comment type="caution">
    <text evidence="3">The sequence shown here is derived from an EMBL/GenBank/DDBJ whole genome shotgun (WGS) entry which is preliminary data.</text>
</comment>
<proteinExistence type="predicted"/>
<dbReference type="Pfam" id="PF13539">
    <property type="entry name" value="Peptidase_M15_4"/>
    <property type="match status" value="1"/>
</dbReference>
<dbReference type="Gene3D" id="1.10.101.10">
    <property type="entry name" value="PGBD-like superfamily/PGBD"/>
    <property type="match status" value="2"/>
</dbReference>
<organism evidence="3 4">
    <name type="scientific">Paenibacillus gyeongsangnamensis</name>
    <dbReference type="NCBI Taxonomy" id="3388067"/>
    <lineage>
        <taxon>Bacteria</taxon>
        <taxon>Bacillati</taxon>
        <taxon>Bacillota</taxon>
        <taxon>Bacilli</taxon>
        <taxon>Bacillales</taxon>
        <taxon>Paenibacillaceae</taxon>
        <taxon>Paenibacillus</taxon>
    </lineage>
</organism>
<dbReference type="SUPFAM" id="SSF47090">
    <property type="entry name" value="PGBD-like"/>
    <property type="match status" value="2"/>
</dbReference>
<dbReference type="InterPro" id="IPR039561">
    <property type="entry name" value="Peptidase_M15C"/>
</dbReference>
<accession>A0ABT4QIL4</accession>
<evidence type="ECO:0000313" key="4">
    <source>
        <dbReference type="Proteomes" id="UP001527882"/>
    </source>
</evidence>
<dbReference type="InterPro" id="IPR009045">
    <property type="entry name" value="Zn_M74/Hedgehog-like"/>
</dbReference>
<gene>
    <name evidence="3" type="ORF">O9H85_30965</name>
</gene>
<dbReference type="CDD" id="cd14845">
    <property type="entry name" value="L-Ala-D-Glu_peptidase_like"/>
    <property type="match status" value="1"/>
</dbReference>
<name>A0ABT4QIL4_9BACL</name>
<evidence type="ECO:0000259" key="1">
    <source>
        <dbReference type="Pfam" id="PF01471"/>
    </source>
</evidence>